<accession>A0A8D3BUM0</accession>
<evidence type="ECO:0000256" key="2">
    <source>
        <dbReference type="ARBA" id="ARBA00008975"/>
    </source>
</evidence>
<dbReference type="GeneTree" id="ENSGT00390000005203"/>
<comment type="similarity">
    <text evidence="2">Belongs to the CCDC172 family.</text>
</comment>
<evidence type="ECO:0000313" key="7">
    <source>
        <dbReference type="Ensembl" id="ENSSMAP00000038728.1"/>
    </source>
</evidence>
<evidence type="ECO:0000256" key="3">
    <source>
        <dbReference type="ARBA" id="ARBA00022327"/>
    </source>
</evidence>
<dbReference type="InterPro" id="IPR029618">
    <property type="entry name" value="CCDC172"/>
</dbReference>
<evidence type="ECO:0000256" key="1">
    <source>
        <dbReference type="ARBA" id="ARBA00004496"/>
    </source>
</evidence>
<keyword evidence="5 6" id="KW-0175">Coiled coil</keyword>
<reference evidence="7" key="1">
    <citation type="submission" date="2023-05" db="EMBL/GenBank/DDBJ databases">
        <title>High-quality long-read genome of Scophthalmus maximus.</title>
        <authorList>
            <person name="Lien S."/>
            <person name="Martinez P."/>
        </authorList>
    </citation>
    <scope>NUCLEOTIDE SEQUENCE [LARGE SCALE GENOMIC DNA]</scope>
</reference>
<dbReference type="AlphaFoldDB" id="A0A8D3BUM0"/>
<comment type="subcellular location">
    <subcellularLocation>
        <location evidence="1">Cytoplasm</location>
    </subcellularLocation>
</comment>
<gene>
    <name evidence="7" type="primary">ccdc172</name>
</gene>
<dbReference type="Ensembl" id="ENSSMAT00000072945.1">
    <property type="protein sequence ID" value="ENSSMAP00000038728.1"/>
    <property type="gene ID" value="ENSSMAG00000006166.2"/>
</dbReference>
<reference evidence="7" key="2">
    <citation type="submission" date="2025-08" db="UniProtKB">
        <authorList>
            <consortium name="Ensembl"/>
        </authorList>
    </citation>
    <scope>IDENTIFICATION</scope>
</reference>
<protein>
    <recommendedName>
        <fullName evidence="3">Coiled-coil domain-containing protein 172</fullName>
    </recommendedName>
</protein>
<keyword evidence="4" id="KW-0963">Cytoplasm</keyword>
<organism evidence="7 8">
    <name type="scientific">Scophthalmus maximus</name>
    <name type="common">Turbot</name>
    <name type="synonym">Psetta maxima</name>
    <dbReference type="NCBI Taxonomy" id="52904"/>
    <lineage>
        <taxon>Eukaryota</taxon>
        <taxon>Metazoa</taxon>
        <taxon>Chordata</taxon>
        <taxon>Craniata</taxon>
        <taxon>Vertebrata</taxon>
        <taxon>Euteleostomi</taxon>
        <taxon>Actinopterygii</taxon>
        <taxon>Neopterygii</taxon>
        <taxon>Teleostei</taxon>
        <taxon>Neoteleostei</taxon>
        <taxon>Acanthomorphata</taxon>
        <taxon>Carangaria</taxon>
        <taxon>Pleuronectiformes</taxon>
        <taxon>Pleuronectoidei</taxon>
        <taxon>Scophthalmidae</taxon>
        <taxon>Scophthalmus</taxon>
    </lineage>
</organism>
<name>A0A8D3BUM0_SCOMX</name>
<evidence type="ECO:0000256" key="4">
    <source>
        <dbReference type="ARBA" id="ARBA00022490"/>
    </source>
</evidence>
<dbReference type="PANTHER" id="PTHR22419:SF2">
    <property type="entry name" value="COILED-COIL DOMAIN-CONTAINING PROTEIN 172"/>
    <property type="match status" value="1"/>
</dbReference>
<evidence type="ECO:0000256" key="6">
    <source>
        <dbReference type="SAM" id="Coils"/>
    </source>
</evidence>
<proteinExistence type="inferred from homology"/>
<dbReference type="Proteomes" id="UP000694558">
    <property type="component" value="Chromosome 15"/>
</dbReference>
<feature type="coiled-coil region" evidence="6">
    <location>
        <begin position="35"/>
        <end position="107"/>
    </location>
</feature>
<evidence type="ECO:0000313" key="8">
    <source>
        <dbReference type="Proteomes" id="UP000694558"/>
    </source>
</evidence>
<dbReference type="PANTHER" id="PTHR22419">
    <property type="entry name" value="COILED-COIL DOMAIN-CONTAINING PROTEIN 172"/>
    <property type="match status" value="1"/>
</dbReference>
<evidence type="ECO:0000256" key="5">
    <source>
        <dbReference type="ARBA" id="ARBA00023054"/>
    </source>
</evidence>
<dbReference type="GO" id="GO:0005737">
    <property type="term" value="C:cytoplasm"/>
    <property type="evidence" value="ECO:0007669"/>
    <property type="project" value="UniProtKB-SubCell"/>
</dbReference>
<feature type="coiled-coil region" evidence="6">
    <location>
        <begin position="164"/>
        <end position="198"/>
    </location>
</feature>
<sequence>MSLDSLFQQILLTEQQLTEQTQRFKEVKVAIIRCNEKIQGTTEKYEKTIEELDEKAQQSSVMRLQRDLMKKREEQMLKQIEELLCQRSRLRERLAKIKKESKEEEERFLQEISRFNSDFSLRGNRDAVFQSQTHTEILDLQRDVESLYKEMELMSRGNSHMIRLQEEQLELQDLDDNRRDVDRQLSAAEATTESLRAESLLVGQKPLADSTCLRQEREKHQTRETEVLRETLGSERHFLQSVSYCVVMEAFVQVQQEKRVFRKGPSHSYSSSCRLEHKFRIPALLSSLVLFRLSSTFLFIVCRSWTAAEEVSSVRFGDDAGRFHSTVKKQTRSKNEERKE</sequence>